<sequence length="124" mass="14156">MQLPVIQAENLLKTVNYDWIDNIYRGSIPESANNAGTTTDVVITESENAPSNYANSQFKHWALGVEVQIFYKKASQTDILSAEIELAKMFIAKGWRVEQSKNHTKDPDTRQVTKVFYFTKIEII</sequence>
<organism evidence="1 2">
    <name type="scientific">Lactiplantibacillus plantarum</name>
    <name type="common">Lactobacillus plantarum</name>
    <dbReference type="NCBI Taxonomy" id="1590"/>
    <lineage>
        <taxon>Bacteria</taxon>
        <taxon>Bacillati</taxon>
        <taxon>Bacillota</taxon>
        <taxon>Bacilli</taxon>
        <taxon>Lactobacillales</taxon>
        <taxon>Lactobacillaceae</taxon>
        <taxon>Lactiplantibacillus</taxon>
    </lineage>
</organism>
<protein>
    <submittedName>
        <fullName evidence="1">DUF806 family protein</fullName>
    </submittedName>
</protein>
<accession>A0AAX1K7C9</accession>
<evidence type="ECO:0000313" key="2">
    <source>
        <dbReference type="Proteomes" id="UP000595466"/>
    </source>
</evidence>
<dbReference type="InterPro" id="IPR008524">
    <property type="entry name" value="DUF806"/>
</dbReference>
<evidence type="ECO:0000313" key="1">
    <source>
        <dbReference type="EMBL" id="QQM59972.1"/>
    </source>
</evidence>
<dbReference type="AlphaFoldDB" id="A0AAX1K7C9"/>
<dbReference type="EMBL" id="CP066817">
    <property type="protein sequence ID" value="QQM59972.1"/>
    <property type="molecule type" value="Genomic_DNA"/>
</dbReference>
<reference evidence="1 2" key="1">
    <citation type="submission" date="2020-12" db="EMBL/GenBank/DDBJ databases">
        <title>Whole genome sequencing of Lactobacillus plantarum PC518.</title>
        <authorList>
            <person name="Guo Q."/>
        </authorList>
    </citation>
    <scope>NUCLEOTIDE SEQUENCE [LARGE SCALE GENOMIC DNA]</scope>
    <source>
        <strain evidence="1 2">PC518</strain>
    </source>
</reference>
<dbReference type="Proteomes" id="UP000595466">
    <property type="component" value="Chromosome"/>
</dbReference>
<dbReference type="RefSeq" id="WP_198073116.1">
    <property type="nucleotide sequence ID" value="NZ_CP065802.1"/>
</dbReference>
<dbReference type="Pfam" id="PF05657">
    <property type="entry name" value="DUF806"/>
    <property type="match status" value="1"/>
</dbReference>
<name>A0AAX1K7C9_LACPN</name>
<proteinExistence type="predicted"/>
<gene>
    <name evidence="1" type="ORF">JH395_09430</name>
</gene>